<evidence type="ECO:0000313" key="11">
    <source>
        <dbReference type="Proteomes" id="UP000318313"/>
    </source>
</evidence>
<evidence type="ECO:0000259" key="8">
    <source>
        <dbReference type="Pfam" id="PF00185"/>
    </source>
</evidence>
<comment type="subunit">
    <text evidence="7">Heterododecamer (2C3:3R2) of six catalytic PyrB chains organized as two trimers (C3), and six regulatory PyrI chains organized as three dimers (R2).</text>
</comment>
<evidence type="ECO:0000256" key="6">
    <source>
        <dbReference type="ARBA" id="ARBA00048859"/>
    </source>
</evidence>
<feature type="binding site" evidence="7">
    <location>
        <position position="112"/>
    </location>
    <ligand>
        <name>carbamoyl phosphate</name>
        <dbReference type="ChEBI" id="CHEBI:58228"/>
    </ligand>
</feature>
<dbReference type="Pfam" id="PF00185">
    <property type="entry name" value="OTCace"/>
    <property type="match status" value="1"/>
</dbReference>
<dbReference type="InterPro" id="IPR006130">
    <property type="entry name" value="Asp/Orn_carbamoylTrfase"/>
</dbReference>
<dbReference type="PANTHER" id="PTHR45753:SF6">
    <property type="entry name" value="ASPARTATE CARBAMOYLTRANSFERASE"/>
    <property type="match status" value="1"/>
</dbReference>
<feature type="binding site" evidence="7">
    <location>
        <position position="161"/>
    </location>
    <ligand>
        <name>carbamoyl phosphate</name>
        <dbReference type="ChEBI" id="CHEBI:58228"/>
    </ligand>
</feature>
<keyword evidence="11" id="KW-1185">Reference proteome</keyword>
<reference evidence="10 11" key="1">
    <citation type="submission" date="2019-03" db="EMBL/GenBank/DDBJ databases">
        <title>Deep-cultivation of Planctomycetes and their phenomic and genomic characterization uncovers novel biology.</title>
        <authorList>
            <person name="Wiegand S."/>
            <person name="Jogler M."/>
            <person name="Boedeker C."/>
            <person name="Pinto D."/>
            <person name="Vollmers J."/>
            <person name="Rivas-Marin E."/>
            <person name="Kohn T."/>
            <person name="Peeters S.H."/>
            <person name="Heuer A."/>
            <person name="Rast P."/>
            <person name="Oberbeckmann S."/>
            <person name="Bunk B."/>
            <person name="Jeske O."/>
            <person name="Meyerdierks A."/>
            <person name="Storesund J.E."/>
            <person name="Kallscheuer N."/>
            <person name="Luecker S."/>
            <person name="Lage O.M."/>
            <person name="Pohl T."/>
            <person name="Merkel B.J."/>
            <person name="Hornburger P."/>
            <person name="Mueller R.-W."/>
            <person name="Bruemmer F."/>
            <person name="Labrenz M."/>
            <person name="Spormann A.M."/>
            <person name="Op den Camp H."/>
            <person name="Overmann J."/>
            <person name="Amann R."/>
            <person name="Jetten M.S.M."/>
            <person name="Mascher T."/>
            <person name="Medema M.H."/>
            <person name="Devos D.P."/>
            <person name="Kaster A.-K."/>
            <person name="Ovreas L."/>
            <person name="Rohde M."/>
            <person name="Galperin M.Y."/>
            <person name="Jogler C."/>
        </authorList>
    </citation>
    <scope>NUCLEOTIDE SEQUENCE [LARGE SCALE GENOMIC DNA]</scope>
    <source>
        <strain evidence="10 11">Enr17</strain>
    </source>
</reference>
<organism evidence="10 11">
    <name type="scientific">Gimesia fumaroli</name>
    <dbReference type="NCBI Taxonomy" id="2527976"/>
    <lineage>
        <taxon>Bacteria</taxon>
        <taxon>Pseudomonadati</taxon>
        <taxon>Planctomycetota</taxon>
        <taxon>Planctomycetia</taxon>
        <taxon>Planctomycetales</taxon>
        <taxon>Planctomycetaceae</taxon>
        <taxon>Gimesia</taxon>
    </lineage>
</organism>
<feature type="binding site" evidence="7">
    <location>
        <position position="222"/>
    </location>
    <ligand>
        <name>L-aspartate</name>
        <dbReference type="ChEBI" id="CHEBI:29991"/>
    </ligand>
</feature>
<proteinExistence type="inferred from homology"/>
<feature type="domain" description="Aspartate/ornithine carbamoyltransferase carbamoyl-P binding" evidence="9">
    <location>
        <begin position="59"/>
        <end position="202"/>
    </location>
</feature>
<comment type="catalytic activity">
    <reaction evidence="6 7">
        <text>carbamoyl phosphate + L-aspartate = N-carbamoyl-L-aspartate + phosphate + H(+)</text>
        <dbReference type="Rhea" id="RHEA:20013"/>
        <dbReference type="ChEBI" id="CHEBI:15378"/>
        <dbReference type="ChEBI" id="CHEBI:29991"/>
        <dbReference type="ChEBI" id="CHEBI:32814"/>
        <dbReference type="ChEBI" id="CHEBI:43474"/>
        <dbReference type="ChEBI" id="CHEBI:58228"/>
        <dbReference type="EC" id="2.1.3.2"/>
    </reaction>
</comment>
<dbReference type="HAMAP" id="MF_00001">
    <property type="entry name" value="Asp_carb_tr"/>
    <property type="match status" value="1"/>
</dbReference>
<dbReference type="PANTHER" id="PTHR45753">
    <property type="entry name" value="ORNITHINE CARBAMOYLTRANSFERASE, MITOCHONDRIAL"/>
    <property type="match status" value="1"/>
</dbReference>
<dbReference type="InterPro" id="IPR006132">
    <property type="entry name" value="Asp/Orn_carbamoyltranf_P-bd"/>
</dbReference>
<feature type="binding site" evidence="7">
    <location>
        <position position="192"/>
    </location>
    <ligand>
        <name>carbamoyl phosphate</name>
        <dbReference type="ChEBI" id="CHEBI:58228"/>
    </ligand>
</feature>
<evidence type="ECO:0000259" key="9">
    <source>
        <dbReference type="Pfam" id="PF02729"/>
    </source>
</evidence>
<dbReference type="GO" id="GO:0016597">
    <property type="term" value="F:amino acid binding"/>
    <property type="evidence" value="ECO:0007669"/>
    <property type="project" value="InterPro"/>
</dbReference>
<evidence type="ECO:0000256" key="2">
    <source>
        <dbReference type="ARBA" id="ARBA00008896"/>
    </source>
</evidence>
<dbReference type="GO" id="GO:0006207">
    <property type="term" value="P:'de novo' pyrimidine nucleobase biosynthetic process"/>
    <property type="evidence" value="ECO:0007669"/>
    <property type="project" value="InterPro"/>
</dbReference>
<protein>
    <recommendedName>
        <fullName evidence="7">Aspartate carbamoyltransferase</fullName>
        <ecNumber evidence="7">2.1.3.2</ecNumber>
    </recommendedName>
    <alternativeName>
        <fullName evidence="7">Aspartate transcarbamylase</fullName>
        <shortName evidence="7">ATCase</shortName>
    </alternativeName>
</protein>
<dbReference type="InterPro" id="IPR006131">
    <property type="entry name" value="Asp_carbamoyltransf_Asp/Orn-bd"/>
</dbReference>
<feature type="domain" description="Aspartate/ornithine carbamoyltransferase Asp/Orn-binding" evidence="8">
    <location>
        <begin position="208"/>
        <end position="355"/>
    </location>
</feature>
<dbReference type="Gene3D" id="3.40.50.1370">
    <property type="entry name" value="Aspartate/ornithine carbamoyltransferase"/>
    <property type="match status" value="2"/>
</dbReference>
<dbReference type="InterPro" id="IPR002082">
    <property type="entry name" value="Asp_carbamoyltransf"/>
</dbReference>
<sequence>MKRAGEIDNISSSPVAISLSRDQPNLESPDLNTHTFKSDVTMNIDHEYRTDISSGWTRKHILGLQDLTKDELNIILNQAAEFKRLAAIGETKLTPLAGTVVANLFFEPSTRTRISFGLAAKRLSADTVDFTASGSSLSKGESFVDTAKTIEAMGVSYVVVRHKTPGAPQLLAQHLNANILNAGDGTHEHPTQALLDIFTIREHFGKIEGLTVTLVGDILHSRVARSNIWGLKKLGAHVIVCGPTTLMPSELSRLDVEVSHNLDDVIDRTDCLNLLRIQFERQRGHFFPSIREYAHLFGMNKQRISKAKDDVLILAPGPINRGVEITPDVADGPHSVILGQVSNGLIIRMACLYLLHLQRTASLGIPG</sequence>
<evidence type="ECO:0000256" key="7">
    <source>
        <dbReference type="HAMAP-Rule" id="MF_00001"/>
    </source>
</evidence>
<dbReference type="NCBIfam" id="TIGR00670">
    <property type="entry name" value="asp_carb_tr"/>
    <property type="match status" value="1"/>
</dbReference>
<feature type="binding site" evidence="7">
    <location>
        <position position="318"/>
    </location>
    <ligand>
        <name>carbamoyl phosphate</name>
        <dbReference type="ChEBI" id="CHEBI:58228"/>
    </ligand>
</feature>
<dbReference type="Pfam" id="PF02729">
    <property type="entry name" value="OTCace_N"/>
    <property type="match status" value="1"/>
</dbReference>
<dbReference type="GO" id="GO:0006520">
    <property type="term" value="P:amino acid metabolic process"/>
    <property type="evidence" value="ECO:0007669"/>
    <property type="project" value="InterPro"/>
</dbReference>
<keyword evidence="3 7" id="KW-0808">Transferase</keyword>
<dbReference type="PRINTS" id="PR00101">
    <property type="entry name" value="ATCASE"/>
</dbReference>
<feature type="binding site" evidence="7">
    <location>
        <position position="111"/>
    </location>
    <ligand>
        <name>carbamoyl phosphate</name>
        <dbReference type="ChEBI" id="CHEBI:58228"/>
    </ligand>
</feature>
<gene>
    <name evidence="7 10" type="primary">pyrB</name>
    <name evidence="10" type="ORF">Enr17x_25990</name>
</gene>
<dbReference type="EC" id="2.1.3.2" evidence="7"/>
<evidence type="ECO:0000256" key="1">
    <source>
        <dbReference type="ARBA" id="ARBA00004852"/>
    </source>
</evidence>
<dbReference type="AlphaFoldDB" id="A0A518IBT2"/>
<dbReference type="InterPro" id="IPR036901">
    <property type="entry name" value="Asp/Orn_carbamoylTrfase_sf"/>
</dbReference>
<accession>A0A518IBT2</accession>
<comment type="similarity">
    <text evidence="2 7">Belongs to the aspartate/ornithine carbamoyltransferase superfamily. ATCase family.</text>
</comment>
<dbReference type="SUPFAM" id="SSF53671">
    <property type="entry name" value="Aspartate/ornithine carbamoyltransferase"/>
    <property type="match status" value="1"/>
</dbReference>
<dbReference type="PROSITE" id="PS00097">
    <property type="entry name" value="CARBAMOYLTRANSFERASE"/>
    <property type="match status" value="1"/>
</dbReference>
<feature type="binding site" evidence="7">
    <location>
        <position position="139"/>
    </location>
    <ligand>
        <name>L-aspartate</name>
        <dbReference type="ChEBI" id="CHEBI:29991"/>
    </ligand>
</feature>
<feature type="binding site" evidence="7">
    <location>
        <position position="189"/>
    </location>
    <ligand>
        <name>carbamoyl phosphate</name>
        <dbReference type="ChEBI" id="CHEBI:58228"/>
    </ligand>
</feature>
<dbReference type="EMBL" id="CP037452">
    <property type="protein sequence ID" value="QDV50558.1"/>
    <property type="molecule type" value="Genomic_DNA"/>
</dbReference>
<dbReference type="GO" id="GO:0044205">
    <property type="term" value="P:'de novo' UMP biosynthetic process"/>
    <property type="evidence" value="ECO:0007669"/>
    <property type="project" value="UniProtKB-UniRule"/>
</dbReference>
<evidence type="ECO:0000313" key="10">
    <source>
        <dbReference type="EMBL" id="QDV50558.1"/>
    </source>
</evidence>
<comment type="function">
    <text evidence="5 7">Catalyzes the condensation of carbamoyl phosphate and aspartate to form carbamoyl aspartate and inorganic phosphate, the committed step in the de novo pyrimidine nucleotide biosynthesis pathway.</text>
</comment>
<name>A0A518IBT2_9PLAN</name>
<dbReference type="NCBIfam" id="NF002032">
    <property type="entry name" value="PRK00856.1"/>
    <property type="match status" value="1"/>
</dbReference>
<keyword evidence="4 7" id="KW-0665">Pyrimidine biosynthesis</keyword>
<comment type="pathway">
    <text evidence="1 7">Pyrimidine metabolism; UMP biosynthesis via de novo pathway; (S)-dihydroorotate from bicarbonate: step 2/3.</text>
</comment>
<dbReference type="UniPathway" id="UPA00070">
    <property type="reaction ID" value="UER00116"/>
</dbReference>
<dbReference type="GO" id="GO:0005829">
    <property type="term" value="C:cytosol"/>
    <property type="evidence" value="ECO:0007669"/>
    <property type="project" value="TreeGrafter"/>
</dbReference>
<feature type="binding site" evidence="7">
    <location>
        <position position="317"/>
    </location>
    <ligand>
        <name>carbamoyl phosphate</name>
        <dbReference type="ChEBI" id="CHEBI:58228"/>
    </ligand>
</feature>
<evidence type="ECO:0000256" key="5">
    <source>
        <dbReference type="ARBA" id="ARBA00043884"/>
    </source>
</evidence>
<feature type="binding site" evidence="7">
    <location>
        <position position="276"/>
    </location>
    <ligand>
        <name>L-aspartate</name>
        <dbReference type="ChEBI" id="CHEBI:29991"/>
    </ligand>
</feature>
<evidence type="ECO:0000256" key="3">
    <source>
        <dbReference type="ARBA" id="ARBA00022679"/>
    </source>
</evidence>
<dbReference type="GO" id="GO:0004070">
    <property type="term" value="F:aspartate carbamoyltransferase activity"/>
    <property type="evidence" value="ECO:0007669"/>
    <property type="project" value="UniProtKB-UniRule"/>
</dbReference>
<dbReference type="Proteomes" id="UP000318313">
    <property type="component" value="Chromosome"/>
</dbReference>
<evidence type="ECO:0000256" key="4">
    <source>
        <dbReference type="ARBA" id="ARBA00022975"/>
    </source>
</evidence>
<dbReference type="KEGG" id="gfm:Enr17x_25990"/>
<dbReference type="PRINTS" id="PR00100">
    <property type="entry name" value="AOTCASE"/>
</dbReference>